<sequence length="47" mass="5249">MCDTATPAGAGRAVAARRGTAELIWRRWTMRQSVCRTIRASESVERL</sequence>
<name>A0A8S5RVF0_9CAUD</name>
<organism evidence="1">
    <name type="scientific">Ackermannviridae sp</name>
    <dbReference type="NCBI Taxonomy" id="2831612"/>
    <lineage>
        <taxon>Viruses</taxon>
        <taxon>Duplodnaviria</taxon>
        <taxon>Heunggongvirae</taxon>
        <taxon>Uroviricota</taxon>
        <taxon>Caudoviricetes</taxon>
        <taxon>Pantevenvirales</taxon>
        <taxon>Ackermannviridae</taxon>
    </lineage>
</organism>
<proteinExistence type="predicted"/>
<accession>A0A8S5RVF0</accession>
<reference evidence="1" key="1">
    <citation type="journal article" date="2021" name="Proc. Natl. Acad. Sci. U.S.A.">
        <title>A Catalog of Tens of Thousands of Viruses from Human Metagenomes Reveals Hidden Associations with Chronic Diseases.</title>
        <authorList>
            <person name="Tisza M.J."/>
            <person name="Buck C.B."/>
        </authorList>
    </citation>
    <scope>NUCLEOTIDE SEQUENCE</scope>
    <source>
        <strain evidence="1">CtphE103</strain>
    </source>
</reference>
<dbReference type="EMBL" id="BK056595">
    <property type="protein sequence ID" value="DAF32256.1"/>
    <property type="molecule type" value="Genomic_DNA"/>
</dbReference>
<evidence type="ECO:0000313" key="1">
    <source>
        <dbReference type="EMBL" id="DAF32256.1"/>
    </source>
</evidence>
<protein>
    <submittedName>
        <fullName evidence="1">Uncharacterized protein</fullName>
    </submittedName>
</protein>